<protein>
    <submittedName>
        <fullName evidence="3">Alpha/beta-hydrolase</fullName>
    </submittedName>
</protein>
<accession>A0A316YXN2</accession>
<dbReference type="InterPro" id="IPR050300">
    <property type="entry name" value="GDXG_lipolytic_enzyme"/>
</dbReference>
<keyword evidence="4" id="KW-1185">Reference proteome</keyword>
<gene>
    <name evidence="3" type="ORF">FA10DRAFT_237000</name>
</gene>
<evidence type="ECO:0000259" key="2">
    <source>
        <dbReference type="Pfam" id="PF07859"/>
    </source>
</evidence>
<dbReference type="GeneID" id="37041010"/>
<feature type="domain" description="Alpha/beta hydrolase fold-3" evidence="2">
    <location>
        <begin position="107"/>
        <end position="309"/>
    </location>
</feature>
<dbReference type="InParanoid" id="A0A316YXN2"/>
<keyword evidence="1 3" id="KW-0378">Hydrolase</keyword>
<dbReference type="GO" id="GO:0016787">
    <property type="term" value="F:hydrolase activity"/>
    <property type="evidence" value="ECO:0007669"/>
    <property type="project" value="UniProtKB-KW"/>
</dbReference>
<proteinExistence type="predicted"/>
<evidence type="ECO:0000313" key="4">
    <source>
        <dbReference type="Proteomes" id="UP000245768"/>
    </source>
</evidence>
<dbReference type="Gene3D" id="3.40.50.1820">
    <property type="entry name" value="alpha/beta hydrolase"/>
    <property type="match status" value="1"/>
</dbReference>
<evidence type="ECO:0000256" key="1">
    <source>
        <dbReference type="ARBA" id="ARBA00022801"/>
    </source>
</evidence>
<dbReference type="Proteomes" id="UP000245768">
    <property type="component" value="Unassembled WGS sequence"/>
</dbReference>
<dbReference type="PANTHER" id="PTHR48081">
    <property type="entry name" value="AB HYDROLASE SUPERFAMILY PROTEIN C4A8.06C"/>
    <property type="match status" value="1"/>
</dbReference>
<reference evidence="3" key="1">
    <citation type="journal article" date="2018" name="Mol. Biol. Evol.">
        <title>Broad Genomic Sampling Reveals a Smut Pathogenic Ancestry of the Fungal Clade Ustilaginomycotina.</title>
        <authorList>
            <person name="Kijpornyongpan T."/>
            <person name="Mondo S.J."/>
            <person name="Barry K."/>
            <person name="Sandor L."/>
            <person name="Lee J."/>
            <person name="Lipzen A."/>
            <person name="Pangilinan J."/>
            <person name="LaButti K."/>
            <person name="Hainaut M."/>
            <person name="Henrissat B."/>
            <person name="Grigoriev I.V."/>
            <person name="Spatafora J.W."/>
            <person name="Aime M.C."/>
        </authorList>
    </citation>
    <scope>NUCLEOTIDE SEQUENCE [LARGE SCALE GENOMIC DNA]</scope>
    <source>
        <strain evidence="3">MCA 4198</strain>
    </source>
</reference>
<dbReference type="InterPro" id="IPR013094">
    <property type="entry name" value="AB_hydrolase_3"/>
</dbReference>
<name>A0A316YXN2_9BASI</name>
<dbReference type="AlphaFoldDB" id="A0A316YXN2"/>
<organism evidence="3 4">
    <name type="scientific">Acaromyces ingoldii</name>
    <dbReference type="NCBI Taxonomy" id="215250"/>
    <lineage>
        <taxon>Eukaryota</taxon>
        <taxon>Fungi</taxon>
        <taxon>Dikarya</taxon>
        <taxon>Basidiomycota</taxon>
        <taxon>Ustilaginomycotina</taxon>
        <taxon>Exobasidiomycetes</taxon>
        <taxon>Exobasidiales</taxon>
        <taxon>Cryptobasidiaceae</taxon>
        <taxon>Acaromyces</taxon>
    </lineage>
</organism>
<dbReference type="STRING" id="215250.A0A316YXN2"/>
<dbReference type="SUPFAM" id="SSF53474">
    <property type="entry name" value="alpha/beta-Hydrolases"/>
    <property type="match status" value="1"/>
</dbReference>
<dbReference type="OrthoDB" id="408631at2759"/>
<dbReference type="PANTHER" id="PTHR48081:SF8">
    <property type="entry name" value="ALPHA_BETA HYDROLASE FOLD-3 DOMAIN-CONTAINING PROTEIN-RELATED"/>
    <property type="match status" value="1"/>
</dbReference>
<dbReference type="RefSeq" id="XP_025380712.1">
    <property type="nucleotide sequence ID" value="XM_025519094.1"/>
</dbReference>
<dbReference type="Pfam" id="PF07859">
    <property type="entry name" value="Abhydrolase_3"/>
    <property type="match status" value="1"/>
</dbReference>
<dbReference type="EMBL" id="KZ819634">
    <property type="protein sequence ID" value="PWN93514.1"/>
    <property type="molecule type" value="Genomic_DNA"/>
</dbReference>
<dbReference type="InterPro" id="IPR029058">
    <property type="entry name" value="AB_hydrolase_fold"/>
</dbReference>
<evidence type="ECO:0000313" key="3">
    <source>
        <dbReference type="EMBL" id="PWN93514.1"/>
    </source>
</evidence>
<sequence>MVSDKAVTTASTAQTLPLPSHAWTLDYLRLRLIATLVRLPVQLALGVSPYLLHTDNYLRGKGVTRKRILVPSRQKGRSIKVDVYQPESFTATEGGAWQAATKPVHINWHGSGFVLPCLGGDVDFCTYMVQKLQITILDADYRKAPENPFPAAIEDAEDVALWTLAQKQSWDTSKLSLSGFSAGANLALSTSWQLGPERVLAVATLYPVTDFVNHGGPKTPPKASKGALALPRVVSRFFDQSYLVINSNRKDPRLSPLYAEPQRYPRSVYIACGQGDTLHDDGKLLIEKLQKEDHADAKFVSLPGMGHGFDKARSGPAVDVARQTYLEFANRIQASWTLAKL</sequence>